<dbReference type="OrthoDB" id="1494583at2"/>
<feature type="transmembrane region" description="Helical" evidence="1">
    <location>
        <begin position="164"/>
        <end position="184"/>
    </location>
</feature>
<feature type="chain" id="PRO_5017640078" evidence="2">
    <location>
        <begin position="20"/>
        <end position="324"/>
    </location>
</feature>
<feature type="transmembrane region" description="Helical" evidence="1">
    <location>
        <begin position="190"/>
        <end position="209"/>
    </location>
</feature>
<evidence type="ECO:0000256" key="1">
    <source>
        <dbReference type="SAM" id="Phobius"/>
    </source>
</evidence>
<dbReference type="AlphaFoldDB" id="A0A3E1NF59"/>
<protein>
    <submittedName>
        <fullName evidence="3">DUF4271 domain-containing protein</fullName>
    </submittedName>
</protein>
<feature type="transmembrane region" description="Helical" evidence="1">
    <location>
        <begin position="112"/>
        <end position="131"/>
    </location>
</feature>
<keyword evidence="1" id="KW-0812">Transmembrane</keyword>
<dbReference type="InterPro" id="IPR025367">
    <property type="entry name" value="DUF4271"/>
</dbReference>
<accession>A0A3E1NF59</accession>
<proteinExistence type="predicted"/>
<evidence type="ECO:0000256" key="2">
    <source>
        <dbReference type="SAM" id="SignalP"/>
    </source>
</evidence>
<feature type="transmembrane region" description="Helical" evidence="1">
    <location>
        <begin position="297"/>
        <end position="316"/>
    </location>
</feature>
<dbReference type="Proteomes" id="UP000261284">
    <property type="component" value="Unassembled WGS sequence"/>
</dbReference>
<reference evidence="3 4" key="1">
    <citation type="submission" date="2018-08" db="EMBL/GenBank/DDBJ databases">
        <title>Chitinophagaceae sp. K23C18032701, a novel bacterium isolated from forest soil.</title>
        <authorList>
            <person name="Wang C."/>
        </authorList>
    </citation>
    <scope>NUCLEOTIDE SEQUENCE [LARGE SCALE GENOMIC DNA]</scope>
    <source>
        <strain evidence="3 4">K23C18032701</strain>
    </source>
</reference>
<keyword evidence="1" id="KW-1133">Transmembrane helix</keyword>
<keyword evidence="1" id="KW-0472">Membrane</keyword>
<dbReference type="EMBL" id="QTJU01000008">
    <property type="protein sequence ID" value="RFM26599.1"/>
    <property type="molecule type" value="Genomic_DNA"/>
</dbReference>
<evidence type="ECO:0000313" key="4">
    <source>
        <dbReference type="Proteomes" id="UP000261284"/>
    </source>
</evidence>
<feature type="transmembrane region" description="Helical" evidence="1">
    <location>
        <begin position="230"/>
        <end position="252"/>
    </location>
</feature>
<organism evidence="3 4">
    <name type="scientific">Deminuibacter soli</name>
    <dbReference type="NCBI Taxonomy" id="2291815"/>
    <lineage>
        <taxon>Bacteria</taxon>
        <taxon>Pseudomonadati</taxon>
        <taxon>Bacteroidota</taxon>
        <taxon>Chitinophagia</taxon>
        <taxon>Chitinophagales</taxon>
        <taxon>Chitinophagaceae</taxon>
        <taxon>Deminuibacter</taxon>
    </lineage>
</organism>
<feature type="transmembrane region" description="Helical" evidence="1">
    <location>
        <begin position="258"/>
        <end position="277"/>
    </location>
</feature>
<comment type="caution">
    <text evidence="3">The sequence shown here is derived from an EMBL/GenBank/DDBJ whole genome shotgun (WGS) entry which is preliminary data.</text>
</comment>
<sequence length="324" mass="36549">MHRYLCLLFLLLVSLQLTAQRDSTAVKPATTQPAIRAVKRAAADTVAREIAAQKDSIQRKDSAALAIVKPVHTLTWQEDTLFRRIFQVKYLPMQAPAVMMFSSEKLPDNKDLLFYVLVGVVLFLAFIKTAFPKFFGNIFKLFTQPSFRQKQTREQLSQDSLPSLLMNLYFIVVAGLFISVVASQKSWVSIPFWWVLLYSTVILAVIYSGKFLFLRFTGWVFNAGDAAETYTFIVFLINKMLGVILVPALLLIAFSHGAVNSVVLTITVCTIGLLLAYRYAISLGAVRKTLQVNAFHFFIYLCAVEVVPLLLIYKVLFNKIGFSF</sequence>
<keyword evidence="2" id="KW-0732">Signal</keyword>
<evidence type="ECO:0000313" key="3">
    <source>
        <dbReference type="EMBL" id="RFM26599.1"/>
    </source>
</evidence>
<keyword evidence="4" id="KW-1185">Reference proteome</keyword>
<gene>
    <name evidence="3" type="ORF">DXN05_18660</name>
</gene>
<dbReference type="RefSeq" id="WP_116848803.1">
    <property type="nucleotide sequence ID" value="NZ_QTJU01000008.1"/>
</dbReference>
<feature type="signal peptide" evidence="2">
    <location>
        <begin position="1"/>
        <end position="19"/>
    </location>
</feature>
<dbReference type="Pfam" id="PF14093">
    <property type="entry name" value="DUF4271"/>
    <property type="match status" value="1"/>
</dbReference>
<name>A0A3E1NF59_9BACT</name>